<protein>
    <submittedName>
        <fullName evidence="1">Uncharacterized protein</fullName>
    </submittedName>
</protein>
<evidence type="ECO:0000313" key="2">
    <source>
        <dbReference type="Proteomes" id="UP001391051"/>
    </source>
</evidence>
<name>A0ABR1QA71_9PEZI</name>
<reference evidence="1 2" key="1">
    <citation type="submission" date="2023-01" db="EMBL/GenBank/DDBJ databases">
        <title>Analysis of 21 Apiospora genomes using comparative genomics revels a genus with tremendous synthesis potential of carbohydrate active enzymes and secondary metabolites.</title>
        <authorList>
            <person name="Sorensen T."/>
        </authorList>
    </citation>
    <scope>NUCLEOTIDE SEQUENCE [LARGE SCALE GENOMIC DNA]</scope>
    <source>
        <strain evidence="1 2">CBS 24483</strain>
    </source>
</reference>
<gene>
    <name evidence="1" type="ORF">PG986_010304</name>
</gene>
<organism evidence="1 2">
    <name type="scientific">Apiospora aurea</name>
    <dbReference type="NCBI Taxonomy" id="335848"/>
    <lineage>
        <taxon>Eukaryota</taxon>
        <taxon>Fungi</taxon>
        <taxon>Dikarya</taxon>
        <taxon>Ascomycota</taxon>
        <taxon>Pezizomycotina</taxon>
        <taxon>Sordariomycetes</taxon>
        <taxon>Xylariomycetidae</taxon>
        <taxon>Amphisphaeriales</taxon>
        <taxon>Apiosporaceae</taxon>
        <taxon>Apiospora</taxon>
    </lineage>
</organism>
<evidence type="ECO:0000313" key="1">
    <source>
        <dbReference type="EMBL" id="KAK7949418.1"/>
    </source>
</evidence>
<proteinExistence type="predicted"/>
<dbReference type="RefSeq" id="XP_066698924.1">
    <property type="nucleotide sequence ID" value="XM_066846526.1"/>
</dbReference>
<dbReference type="GeneID" id="92079588"/>
<keyword evidence="2" id="KW-1185">Reference proteome</keyword>
<accession>A0ABR1QA71</accession>
<sequence length="443" mass="50256">MAMPLPAPHSQSQQQLLFSARDWSGHLPCVCQSTRGCRNHRLGHSELFYNPLLPPSPPMRLLEDGGRRSIVDSDNESPRLRQKVVDLFSGLSSKLRNTIRRNNTKSEAQAPDGVRTKVGFQPPQQYSAAPSLFPNVPYYPGQLRDIASSSRWSVGPTWPCISDLPFNTRSFGTLTPMHPSIPYHLAFYHLEAARRCLERDGRTTKGHAVAITQCICQGGFSNAQTGHNYSWSSEIYFWRQRFLQKQEVAYRVDVRAANSGDFKVTMCPHFTVSLVRLKVNDGGGGLKASGRITYKPPRYRHDRGVRWESEDGSLAEMHICTTCHCDLEQSLEVRGHELHVRFTVYRNLGTGVDRFDTKWNALLTGKGALQQRPPKYSYSQERRRHILKDQPSTYGVYQQVWTVAHRLKRPNVHLVTFKTASGDFTALSMTSKAVAERRKQMLA</sequence>
<dbReference type="Proteomes" id="UP001391051">
    <property type="component" value="Unassembled WGS sequence"/>
</dbReference>
<dbReference type="EMBL" id="JAQQWE010000006">
    <property type="protein sequence ID" value="KAK7949418.1"/>
    <property type="molecule type" value="Genomic_DNA"/>
</dbReference>
<comment type="caution">
    <text evidence="1">The sequence shown here is derived from an EMBL/GenBank/DDBJ whole genome shotgun (WGS) entry which is preliminary data.</text>
</comment>